<feature type="region of interest" description="Disordered" evidence="1">
    <location>
        <begin position="1"/>
        <end position="38"/>
    </location>
</feature>
<gene>
    <name evidence="2" type="ORF">AK812_SmicGene29706</name>
</gene>
<accession>A0A1Q9D124</accession>
<evidence type="ECO:0000313" key="2">
    <source>
        <dbReference type="EMBL" id="OLP88882.1"/>
    </source>
</evidence>
<sequence length="652" mass="72043">MEVDEVCATAPDAQDGTNDEGQGDVGHASGDGPQNEDETSFMQLTLSEEARLDQLGVDHRVRRLLRDSLRGLNDQEIRGEGAEYSCGVAQVVEAARGLEIGEAFRELTGSPLCLLWLVVALVQRQSPEQLLRAARQVVRMRPAAMMTMRVVLVVMVFDMKKKMIMLMMVMMLAKMARLESGSMLVPNITRLGKYWVIAGQAYTTEALGELEPPRSGYFGDRLASWVSAMALPSVVTRNGFSEKDSGLEAGRLPCRTSLGVGVAEFAAMLPAPAALACGIVFLPVHATLAGWDLEGLLTAWLSWIQKRAETLKKPELQDRLVEDAMKKMMLEHYQQVLRYVSNFAAVVVAIHANRLQQQPDFASICQFLVVFLQYLAACWVARWNVSFHTLRLLNLLSHIGHVSYVINMHVSAEEADYNFHSVYSAALRVFVAAVIHDAPVIIPCFQRVLRSVCDADVLLDDGFNIVGDNTRLRRVLATPTDLQGVKFTDLLDQDGKTEFETFVRKSCSASQSPRKKEEKDNSCSIPPCLRVSLPSAYSRVGVDIFHVPVPRFVDAAGPLHLLAFTEDPDTRIQPDATLGAIPEALSVYSEADDVQAGSPERDEMPPLMLRRLDDQNKFLAANTVNLDHLAFSRDYFTAPVVCGTDRASVEST</sequence>
<evidence type="ECO:0000313" key="3">
    <source>
        <dbReference type="Proteomes" id="UP000186817"/>
    </source>
</evidence>
<protein>
    <submittedName>
        <fullName evidence="2">Uncharacterized protein</fullName>
    </submittedName>
</protein>
<proteinExistence type="predicted"/>
<comment type="caution">
    <text evidence="2">The sequence shown here is derived from an EMBL/GenBank/DDBJ whole genome shotgun (WGS) entry which is preliminary data.</text>
</comment>
<keyword evidence="3" id="KW-1185">Reference proteome</keyword>
<evidence type="ECO:0000256" key="1">
    <source>
        <dbReference type="SAM" id="MobiDB-lite"/>
    </source>
</evidence>
<reference evidence="2 3" key="1">
    <citation type="submission" date="2016-02" db="EMBL/GenBank/DDBJ databases">
        <title>Genome analysis of coral dinoflagellate symbionts highlights evolutionary adaptations to a symbiotic lifestyle.</title>
        <authorList>
            <person name="Aranda M."/>
            <person name="Li Y."/>
            <person name="Liew Y.J."/>
            <person name="Baumgarten S."/>
            <person name="Simakov O."/>
            <person name="Wilson M."/>
            <person name="Piel J."/>
            <person name="Ashoor H."/>
            <person name="Bougouffa S."/>
            <person name="Bajic V.B."/>
            <person name="Ryu T."/>
            <person name="Ravasi T."/>
            <person name="Bayer T."/>
            <person name="Micklem G."/>
            <person name="Kim H."/>
            <person name="Bhak J."/>
            <person name="Lajeunesse T.C."/>
            <person name="Voolstra C.R."/>
        </authorList>
    </citation>
    <scope>NUCLEOTIDE SEQUENCE [LARGE SCALE GENOMIC DNA]</scope>
    <source>
        <strain evidence="2 3">CCMP2467</strain>
    </source>
</reference>
<dbReference type="OrthoDB" id="433084at2759"/>
<name>A0A1Q9D124_SYMMI</name>
<dbReference type="Proteomes" id="UP000186817">
    <property type="component" value="Unassembled WGS sequence"/>
</dbReference>
<dbReference type="AlphaFoldDB" id="A0A1Q9D124"/>
<organism evidence="2 3">
    <name type="scientific">Symbiodinium microadriaticum</name>
    <name type="common">Dinoflagellate</name>
    <name type="synonym">Zooxanthella microadriatica</name>
    <dbReference type="NCBI Taxonomy" id="2951"/>
    <lineage>
        <taxon>Eukaryota</taxon>
        <taxon>Sar</taxon>
        <taxon>Alveolata</taxon>
        <taxon>Dinophyceae</taxon>
        <taxon>Suessiales</taxon>
        <taxon>Symbiodiniaceae</taxon>
        <taxon>Symbiodinium</taxon>
    </lineage>
</organism>
<dbReference type="EMBL" id="LSRX01000789">
    <property type="protein sequence ID" value="OLP88882.1"/>
    <property type="molecule type" value="Genomic_DNA"/>
</dbReference>